<proteinExistence type="predicted"/>
<organism evidence="1 2">
    <name type="scientific">Hymenobacter metallicola</name>
    <dbReference type="NCBI Taxonomy" id="2563114"/>
    <lineage>
        <taxon>Bacteria</taxon>
        <taxon>Pseudomonadati</taxon>
        <taxon>Bacteroidota</taxon>
        <taxon>Cytophagia</taxon>
        <taxon>Cytophagales</taxon>
        <taxon>Hymenobacteraceae</taxon>
        <taxon>Hymenobacter</taxon>
    </lineage>
</organism>
<dbReference type="Proteomes" id="UP000298471">
    <property type="component" value="Unassembled WGS sequence"/>
</dbReference>
<sequence length="196" mass="22379">MENVLTKCSFRFNDRFCERVRLYEIMTTPEGLAFLRAHQPMPDDEVLNLQPELMLAYDEVRRHFVEHPDPGCVPLLLNSFGGWNGFGMYQMVEEVFYQLDEQLVTEALLRNLRDVARLGTCTLYWNVQLCIIFPHPGMLTVLAQVLNHPLADLRITAAYALSQLEPATVATLLQQQLAVEDDPDVVATLSEVLEEL</sequence>
<comment type="caution">
    <text evidence="1">The sequence shown here is derived from an EMBL/GenBank/DDBJ whole genome shotgun (WGS) entry which is preliminary data.</text>
</comment>
<evidence type="ECO:0000313" key="1">
    <source>
        <dbReference type="EMBL" id="TGE22711.1"/>
    </source>
</evidence>
<dbReference type="OrthoDB" id="6636872at2"/>
<reference evidence="1 2" key="1">
    <citation type="submission" date="2019-04" db="EMBL/GenBank/DDBJ databases">
        <authorList>
            <person name="Feng G."/>
            <person name="Zhang J."/>
            <person name="Zhu H."/>
        </authorList>
    </citation>
    <scope>NUCLEOTIDE SEQUENCE [LARGE SCALE GENOMIC DNA]</scope>
    <source>
        <strain evidence="1 2">9PBR-1</strain>
    </source>
</reference>
<dbReference type="EMBL" id="SRMB01000006">
    <property type="protein sequence ID" value="TGE22711.1"/>
    <property type="molecule type" value="Genomic_DNA"/>
</dbReference>
<dbReference type="AlphaFoldDB" id="A0A4Z0Q0U3"/>
<gene>
    <name evidence="1" type="ORF">E5K02_23560</name>
</gene>
<accession>A0A4Z0Q0U3</accession>
<evidence type="ECO:0000313" key="2">
    <source>
        <dbReference type="Proteomes" id="UP000298471"/>
    </source>
</evidence>
<name>A0A4Z0Q0U3_9BACT</name>
<protein>
    <submittedName>
        <fullName evidence="1">HEAT repeat domain-containing protein</fullName>
    </submittedName>
</protein>
<keyword evidence="2" id="KW-1185">Reference proteome</keyword>